<sequence>MVNQQKIGSWAFLIGIIIAIIAGAAAAAAVDYPGIEYVPLALVVLGLVVGFVNIADKEIQDFLIAGIALIAIGIPGAALSVIPYVGEYLVSILGGISLFAAPAVLVVALKAFYTLSKEPTLAK</sequence>
<feature type="transmembrane region" description="Helical" evidence="1">
    <location>
        <begin position="88"/>
        <end position="113"/>
    </location>
</feature>
<comment type="caution">
    <text evidence="2">The sequence shown here is derived from an EMBL/GenBank/DDBJ whole genome shotgun (WGS) entry which is preliminary data.</text>
</comment>
<gene>
    <name evidence="2" type="ORF">JW744_01520</name>
</gene>
<keyword evidence="1" id="KW-0472">Membrane</keyword>
<feature type="transmembrane region" description="Helical" evidence="1">
    <location>
        <begin position="35"/>
        <end position="55"/>
    </location>
</feature>
<protein>
    <submittedName>
        <fullName evidence="2">Uncharacterized protein</fullName>
    </submittedName>
</protein>
<evidence type="ECO:0000313" key="3">
    <source>
        <dbReference type="Proteomes" id="UP000809243"/>
    </source>
</evidence>
<keyword evidence="1" id="KW-0812">Transmembrane</keyword>
<reference evidence="2" key="1">
    <citation type="submission" date="2021-01" db="EMBL/GenBank/DDBJ databases">
        <title>Active Sulfur Cycling in an Early Earth Analoge.</title>
        <authorList>
            <person name="Hahn C.R."/>
            <person name="Youssef N.H."/>
            <person name="Elshahed M."/>
        </authorList>
    </citation>
    <scope>NUCLEOTIDE SEQUENCE</scope>
    <source>
        <strain evidence="2">Zod_Metabat.1151</strain>
    </source>
</reference>
<evidence type="ECO:0000256" key="1">
    <source>
        <dbReference type="SAM" id="Phobius"/>
    </source>
</evidence>
<dbReference type="AlphaFoldDB" id="A0A939C4E8"/>
<feature type="transmembrane region" description="Helical" evidence="1">
    <location>
        <begin position="62"/>
        <end position="82"/>
    </location>
</feature>
<accession>A0A939C4E8</accession>
<keyword evidence="1" id="KW-1133">Transmembrane helix</keyword>
<evidence type="ECO:0000313" key="2">
    <source>
        <dbReference type="EMBL" id="MBN2067126.1"/>
    </source>
</evidence>
<name>A0A939C4E8_9ARCH</name>
<organism evidence="2 3">
    <name type="scientific">Candidatus Iainarchaeum sp</name>
    <dbReference type="NCBI Taxonomy" id="3101447"/>
    <lineage>
        <taxon>Archaea</taxon>
        <taxon>Candidatus Iainarchaeota</taxon>
        <taxon>Candidatus Iainarchaeia</taxon>
        <taxon>Candidatus Iainarchaeales</taxon>
        <taxon>Candidatus Iainarchaeaceae</taxon>
        <taxon>Candidatus Iainarchaeum</taxon>
    </lineage>
</organism>
<feature type="transmembrane region" description="Helical" evidence="1">
    <location>
        <begin position="7"/>
        <end position="29"/>
    </location>
</feature>
<dbReference type="EMBL" id="JAFGDB010000025">
    <property type="protein sequence ID" value="MBN2067126.1"/>
    <property type="molecule type" value="Genomic_DNA"/>
</dbReference>
<proteinExistence type="predicted"/>
<dbReference type="Proteomes" id="UP000809243">
    <property type="component" value="Unassembled WGS sequence"/>
</dbReference>